<comment type="caution">
    <text evidence="3">The sequence shown here is derived from an EMBL/GenBank/DDBJ whole genome shotgun (WGS) entry which is preliminary data.</text>
</comment>
<feature type="region of interest" description="Disordered" evidence="1">
    <location>
        <begin position="165"/>
        <end position="195"/>
    </location>
</feature>
<protein>
    <submittedName>
        <fullName evidence="3">Uncharacterized protein</fullName>
    </submittedName>
</protein>
<gene>
    <name evidence="3" type="ORF">NUM_45040</name>
</gene>
<keyword evidence="4" id="KW-1185">Reference proteome</keyword>
<keyword evidence="2" id="KW-0812">Transmembrane</keyword>
<proteinExistence type="predicted"/>
<evidence type="ECO:0000313" key="4">
    <source>
        <dbReference type="Proteomes" id="UP000614996"/>
    </source>
</evidence>
<keyword evidence="2" id="KW-1133">Transmembrane helix</keyword>
<evidence type="ECO:0000313" key="3">
    <source>
        <dbReference type="EMBL" id="GIL29250.1"/>
    </source>
</evidence>
<keyword evidence="2" id="KW-0472">Membrane</keyword>
<dbReference type="EMBL" id="BOPO01000088">
    <property type="protein sequence ID" value="GIL29250.1"/>
    <property type="molecule type" value="Genomic_DNA"/>
</dbReference>
<feature type="transmembrane region" description="Helical" evidence="2">
    <location>
        <begin position="123"/>
        <end position="145"/>
    </location>
</feature>
<dbReference type="AlphaFoldDB" id="A0A8J4AEN3"/>
<evidence type="ECO:0000256" key="1">
    <source>
        <dbReference type="SAM" id="MobiDB-lite"/>
    </source>
</evidence>
<accession>A0A8J4AEN3</accession>
<evidence type="ECO:0000256" key="2">
    <source>
        <dbReference type="SAM" id="Phobius"/>
    </source>
</evidence>
<organism evidence="3 4">
    <name type="scientific">Actinocatenispora comari</name>
    <dbReference type="NCBI Taxonomy" id="2807577"/>
    <lineage>
        <taxon>Bacteria</taxon>
        <taxon>Bacillati</taxon>
        <taxon>Actinomycetota</taxon>
        <taxon>Actinomycetes</taxon>
        <taxon>Micromonosporales</taxon>
        <taxon>Micromonosporaceae</taxon>
        <taxon>Actinocatenispora</taxon>
    </lineage>
</organism>
<dbReference type="Proteomes" id="UP000614996">
    <property type="component" value="Unassembled WGS sequence"/>
</dbReference>
<sequence length="195" mass="21125">MRGTYRGDVRAGPSQRKTWYVCVVLCSLFGAGIATIIFVNALTPPSGPIVTAHAEVCWKGAGRNSSGGCNGTYSDAQGNKRPVFIDGGGSAEEGKDVQVRIIGRGSERDHGTTDLGWHPLPGVIAGIVVLPVLIGGPLAICWRILRANDRRRRYAAWQLSTAYQARRWAPGPRRSQPPPQGWQPPPRNSRPPPQR</sequence>
<reference evidence="4" key="1">
    <citation type="journal article" date="2021" name="Int. J. Syst. Evol. Microbiol.">
        <title>Actinocatenispora comari sp. nov., an endophytic actinomycete isolated from aerial parts of Comarum salesowianum.</title>
        <authorList>
            <person name="Oyunbileg N."/>
            <person name="Iizaka Y."/>
            <person name="Hamada M."/>
            <person name="Davaapurev B.O."/>
            <person name="Fukumoto A."/>
            <person name="Tsetseg B."/>
            <person name="Kato F."/>
            <person name="Tamura T."/>
            <person name="Batkhuu J."/>
            <person name="Anzai Y."/>
        </authorList>
    </citation>
    <scope>NUCLEOTIDE SEQUENCE [LARGE SCALE GENOMIC DNA]</scope>
    <source>
        <strain evidence="4">NUM-2625</strain>
    </source>
</reference>
<name>A0A8J4AEN3_9ACTN</name>
<feature type="transmembrane region" description="Helical" evidence="2">
    <location>
        <begin position="20"/>
        <end position="42"/>
    </location>
</feature>
<feature type="compositionally biased region" description="Pro residues" evidence="1">
    <location>
        <begin position="175"/>
        <end position="195"/>
    </location>
</feature>